<dbReference type="Gene3D" id="3.90.79.10">
    <property type="entry name" value="Nucleoside Triphosphate Pyrophosphohydrolase"/>
    <property type="match status" value="1"/>
</dbReference>
<evidence type="ECO:0000256" key="1">
    <source>
        <dbReference type="ARBA" id="ARBA00001946"/>
    </source>
</evidence>
<dbReference type="GO" id="GO:0016787">
    <property type="term" value="F:hydrolase activity"/>
    <property type="evidence" value="ECO:0007669"/>
    <property type="project" value="UniProtKB-KW"/>
</dbReference>
<dbReference type="SUPFAM" id="SSF55811">
    <property type="entry name" value="Nudix"/>
    <property type="match status" value="1"/>
</dbReference>
<dbReference type="EMBL" id="CP081201">
    <property type="protein sequence ID" value="UXZ94161.1"/>
    <property type="molecule type" value="Genomic_DNA"/>
</dbReference>
<dbReference type="CDD" id="cd04682">
    <property type="entry name" value="NUDIX_Hydrolase"/>
    <property type="match status" value="1"/>
</dbReference>
<dbReference type="Pfam" id="PF00293">
    <property type="entry name" value="NUDIX"/>
    <property type="match status" value="1"/>
</dbReference>
<evidence type="ECO:0000256" key="2">
    <source>
        <dbReference type="ARBA" id="ARBA00022801"/>
    </source>
</evidence>
<evidence type="ECO:0000259" key="3">
    <source>
        <dbReference type="PROSITE" id="PS51462"/>
    </source>
</evidence>
<dbReference type="InterPro" id="IPR000086">
    <property type="entry name" value="NUDIX_hydrolase_dom"/>
</dbReference>
<dbReference type="PROSITE" id="PS51462">
    <property type="entry name" value="NUDIX"/>
    <property type="match status" value="1"/>
</dbReference>
<accession>A0ABY6F948</accession>
<dbReference type="Proteomes" id="UP001063228">
    <property type="component" value="Chromosome"/>
</dbReference>
<reference evidence="4" key="1">
    <citation type="submission" date="2021-08" db="EMBL/GenBank/DDBJ databases">
        <title>Complete genome sequence of Pseudomonas phytophila.</title>
        <authorList>
            <person name="Weir B.S."/>
            <person name="Templeton M.D."/>
            <person name="Arshed S."/>
            <person name="Andersen M.T."/>
            <person name="Jayaraman J."/>
        </authorList>
    </citation>
    <scope>NUCLEOTIDE SEQUENCE</scope>
    <source>
        <strain evidence="4">ICMP 23753</strain>
    </source>
</reference>
<comment type="cofactor">
    <cofactor evidence="1">
        <name>Mg(2+)</name>
        <dbReference type="ChEBI" id="CHEBI:18420"/>
    </cofactor>
</comment>
<dbReference type="RefSeq" id="WP_263267268.1">
    <property type="nucleotide sequence ID" value="NZ_CP081201.1"/>
</dbReference>
<keyword evidence="2 4" id="KW-0378">Hydrolase</keyword>
<sequence length="151" mass="16648">MPKHPPFSGAKIALLCEGLILSYLRDDTPSIPWPGLWDLPGGGREGEETPLACALRETEEEFGLTIAPEHIVWTRVYPGQGLGGLDTWFFVAQVPSGTFANIRFGNEGQRWAVTTIEAFLANNVAITHFQHRLREYLSSRSGDGPEPSARN</sequence>
<dbReference type="InterPro" id="IPR015797">
    <property type="entry name" value="NUDIX_hydrolase-like_dom_sf"/>
</dbReference>
<dbReference type="PROSITE" id="PS00893">
    <property type="entry name" value="NUDIX_BOX"/>
    <property type="match status" value="1"/>
</dbReference>
<feature type="domain" description="Nudix hydrolase" evidence="3">
    <location>
        <begin position="2"/>
        <end position="137"/>
    </location>
</feature>
<organism evidence="4 5">
    <name type="scientific">Pseudomonas phytophila</name>
    <dbReference type="NCBI Taxonomy" id="2867264"/>
    <lineage>
        <taxon>Bacteria</taxon>
        <taxon>Pseudomonadati</taxon>
        <taxon>Pseudomonadota</taxon>
        <taxon>Gammaproteobacteria</taxon>
        <taxon>Pseudomonadales</taxon>
        <taxon>Pseudomonadaceae</taxon>
        <taxon>Pseudomonas</taxon>
    </lineage>
</organism>
<proteinExistence type="predicted"/>
<evidence type="ECO:0000313" key="5">
    <source>
        <dbReference type="Proteomes" id="UP001063228"/>
    </source>
</evidence>
<keyword evidence="5" id="KW-1185">Reference proteome</keyword>
<dbReference type="InterPro" id="IPR020084">
    <property type="entry name" value="NUDIX_hydrolase_CS"/>
</dbReference>
<protein>
    <submittedName>
        <fullName evidence="4">NUDIX hydrolase</fullName>
    </submittedName>
</protein>
<gene>
    <name evidence="4" type="ORF">K3169_17485</name>
</gene>
<name>A0ABY6F948_9PSED</name>
<evidence type="ECO:0000313" key="4">
    <source>
        <dbReference type="EMBL" id="UXZ94161.1"/>
    </source>
</evidence>